<evidence type="ECO:0000313" key="3">
    <source>
        <dbReference type="Proteomes" id="UP000030408"/>
    </source>
</evidence>
<organism evidence="2 3">
    <name type="scientific">Ureibacillus sinduriensis BLB-1 = JCM 15800</name>
    <dbReference type="NCBI Taxonomy" id="1384057"/>
    <lineage>
        <taxon>Bacteria</taxon>
        <taxon>Bacillati</taxon>
        <taxon>Bacillota</taxon>
        <taxon>Bacilli</taxon>
        <taxon>Bacillales</taxon>
        <taxon>Caryophanaceae</taxon>
        <taxon>Ureibacillus</taxon>
    </lineage>
</organism>
<dbReference type="RefSeq" id="WP_036198728.1">
    <property type="nucleotide sequence ID" value="NZ_AVCY01000013.1"/>
</dbReference>
<protein>
    <submittedName>
        <fullName evidence="2">CarD family transcriptional regulator</fullName>
    </submittedName>
</protein>
<dbReference type="SUPFAM" id="SSF141259">
    <property type="entry name" value="CarD-like"/>
    <property type="match status" value="1"/>
</dbReference>
<keyword evidence="3" id="KW-1185">Reference proteome</keyword>
<dbReference type="InterPro" id="IPR042215">
    <property type="entry name" value="CarD-like_C"/>
</dbReference>
<sequence length="171" mass="19157">MFNIGDTIIYSSHGLCQIDAISEKTFSGVTKTYYVLHPLNNEKLEISTPVDNKTISTLMAKEEAEEILNLFTQPGIEWIEKGNQRSQGYSLIAKKGDRKEIATVVNSLLVKKNELENGGKKFPEQDRKLLISMQSILFSELALSLNTTTEAISDKIAHLLDIDEEVIVINE</sequence>
<dbReference type="PANTHER" id="PTHR38447:SF1">
    <property type="entry name" value="RNA POLYMERASE-BINDING TRANSCRIPTION FACTOR CARD"/>
    <property type="match status" value="1"/>
</dbReference>
<evidence type="ECO:0000259" key="1">
    <source>
        <dbReference type="SMART" id="SM01058"/>
    </source>
</evidence>
<dbReference type="Gene3D" id="1.20.58.1290">
    <property type="entry name" value="CarD-like, C-terminal domain"/>
    <property type="match status" value="1"/>
</dbReference>
<dbReference type="InterPro" id="IPR003711">
    <property type="entry name" value="CarD-like/TRCF_RID"/>
</dbReference>
<feature type="domain" description="CarD-like/TRCF RNAP-interacting" evidence="1">
    <location>
        <begin position="1"/>
        <end position="109"/>
    </location>
</feature>
<dbReference type="SMART" id="SM01058">
    <property type="entry name" value="CarD_TRCF"/>
    <property type="match status" value="1"/>
</dbReference>
<comment type="caution">
    <text evidence="2">The sequence shown here is derived from an EMBL/GenBank/DDBJ whole genome shotgun (WGS) entry which is preliminary data.</text>
</comment>
<dbReference type="Proteomes" id="UP000030408">
    <property type="component" value="Unassembled WGS sequence"/>
</dbReference>
<dbReference type="PANTHER" id="PTHR38447">
    <property type="entry name" value="TRANSCRIPTION FACTOR YDEB-RELATED"/>
    <property type="match status" value="1"/>
</dbReference>
<dbReference type="AlphaFoldDB" id="A0A0A3IPS7"/>
<evidence type="ECO:0000313" key="2">
    <source>
        <dbReference type="EMBL" id="KGR76822.1"/>
    </source>
</evidence>
<reference evidence="2 3" key="1">
    <citation type="submission" date="2014-02" db="EMBL/GenBank/DDBJ databases">
        <title>Draft genome sequence of Lysinibacillus sinduriensis JCM 15800.</title>
        <authorList>
            <person name="Zhang F."/>
            <person name="Wang G."/>
            <person name="Zhang L."/>
        </authorList>
    </citation>
    <scope>NUCLEOTIDE SEQUENCE [LARGE SCALE GENOMIC DNA]</scope>
    <source>
        <strain evidence="2 3">JCM 15800</strain>
    </source>
</reference>
<accession>A0A0A3IPS7</accession>
<dbReference type="eggNOG" id="COG1329">
    <property type="taxonomic scope" value="Bacteria"/>
</dbReference>
<dbReference type="InterPro" id="IPR048792">
    <property type="entry name" value="CarD_C"/>
</dbReference>
<dbReference type="GO" id="GO:0009303">
    <property type="term" value="P:rRNA transcription"/>
    <property type="evidence" value="ECO:0007669"/>
    <property type="project" value="TreeGrafter"/>
</dbReference>
<proteinExistence type="predicted"/>
<dbReference type="STRING" id="1384057.CD33_05125"/>
<gene>
    <name evidence="2" type="ORF">CD33_05125</name>
</gene>
<dbReference type="Gene3D" id="2.40.10.170">
    <property type="match status" value="1"/>
</dbReference>
<dbReference type="Pfam" id="PF02559">
    <property type="entry name" value="CarD_TRCF_RID"/>
    <property type="match status" value="1"/>
</dbReference>
<dbReference type="InterPro" id="IPR052531">
    <property type="entry name" value="CarD-like_regulator"/>
</dbReference>
<dbReference type="InterPro" id="IPR036101">
    <property type="entry name" value="CarD-like/TRCF_RID_sf"/>
</dbReference>
<dbReference type="EMBL" id="JPVO01000043">
    <property type="protein sequence ID" value="KGR76822.1"/>
    <property type="molecule type" value="Genomic_DNA"/>
</dbReference>
<dbReference type="OrthoDB" id="9786074at2"/>
<dbReference type="Pfam" id="PF21095">
    <property type="entry name" value="CarD_C"/>
    <property type="match status" value="1"/>
</dbReference>
<name>A0A0A3IPS7_9BACL</name>